<evidence type="ECO:0000256" key="6">
    <source>
        <dbReference type="ARBA" id="ARBA00022683"/>
    </source>
</evidence>
<keyword evidence="8" id="KW-0418">Kinase</keyword>
<dbReference type="RefSeq" id="WP_313793276.1">
    <property type="nucleotide sequence ID" value="NZ_CP102453.1"/>
</dbReference>
<dbReference type="InterPro" id="IPR050558">
    <property type="entry name" value="PTS_Sugar-Specific_Components"/>
</dbReference>
<feature type="domain" description="PTS EIIB type-1" evidence="14">
    <location>
        <begin position="6"/>
        <end position="88"/>
    </location>
</feature>
<dbReference type="PROSITE" id="PS51103">
    <property type="entry name" value="PTS_EIIC_TYPE_1"/>
    <property type="match status" value="1"/>
</dbReference>
<feature type="domain" description="PTS EIIC type-1" evidence="15">
    <location>
        <begin position="109"/>
        <end position="463"/>
    </location>
</feature>
<evidence type="ECO:0000259" key="13">
    <source>
        <dbReference type="PROSITE" id="PS51093"/>
    </source>
</evidence>
<keyword evidence="4" id="KW-0762">Sugar transport</keyword>
<feature type="transmembrane region" description="Helical" evidence="12">
    <location>
        <begin position="107"/>
        <end position="135"/>
    </location>
</feature>
<keyword evidence="5 16" id="KW-0808">Transferase</keyword>
<feature type="transmembrane region" description="Helical" evidence="12">
    <location>
        <begin position="290"/>
        <end position="315"/>
    </location>
</feature>
<evidence type="ECO:0000313" key="17">
    <source>
        <dbReference type="Proteomes" id="UP001315967"/>
    </source>
</evidence>
<keyword evidence="2" id="KW-0813">Transport</keyword>
<keyword evidence="17" id="KW-1185">Reference proteome</keyword>
<evidence type="ECO:0000256" key="11">
    <source>
        <dbReference type="PROSITE-ProRule" id="PRU00421"/>
    </source>
</evidence>
<dbReference type="NCBIfam" id="TIGR01995">
    <property type="entry name" value="PTS-II-ABC-beta"/>
    <property type="match status" value="1"/>
</dbReference>
<feature type="domain" description="PTS EIIA type-1" evidence="13">
    <location>
        <begin position="484"/>
        <end position="588"/>
    </location>
</feature>
<evidence type="ECO:0000256" key="7">
    <source>
        <dbReference type="ARBA" id="ARBA00022692"/>
    </source>
</evidence>
<keyword evidence="6" id="KW-0598">Phosphotransferase system</keyword>
<dbReference type="PROSITE" id="PS51093">
    <property type="entry name" value="PTS_EIIA_TYPE_1"/>
    <property type="match status" value="1"/>
</dbReference>
<keyword evidence="3" id="KW-1003">Cell membrane</keyword>
<name>A0ABY5P4U9_9LACT</name>
<feature type="transmembrane region" description="Helical" evidence="12">
    <location>
        <begin position="219"/>
        <end position="237"/>
    </location>
</feature>
<proteinExistence type="predicted"/>
<organism evidence="16 17">
    <name type="scientific">Fundicoccus culcitae</name>
    <dbReference type="NCBI Taxonomy" id="2969821"/>
    <lineage>
        <taxon>Bacteria</taxon>
        <taxon>Bacillati</taxon>
        <taxon>Bacillota</taxon>
        <taxon>Bacilli</taxon>
        <taxon>Lactobacillales</taxon>
        <taxon>Aerococcaceae</taxon>
        <taxon>Fundicoccus</taxon>
    </lineage>
</organism>
<reference evidence="16 17" key="1">
    <citation type="submission" date="2022-08" db="EMBL/GenBank/DDBJ databases">
        <title>Aerococcaceae sp. nov isolated from spoiled eye mask.</title>
        <authorList>
            <person name="Zhou G."/>
            <person name="Xie X.-B."/>
            <person name="Shi Q.-S."/>
            <person name="Wang Y.-S."/>
            <person name="Wen X."/>
            <person name="Peng H."/>
            <person name="Yang X.-J."/>
            <person name="Tao H.-B."/>
            <person name="Huang X.-M."/>
        </authorList>
    </citation>
    <scope>NUCLEOTIDE SEQUENCE [LARGE SCALE GENOMIC DNA]</scope>
    <source>
        <strain evidence="17">DM20194951</strain>
    </source>
</reference>
<evidence type="ECO:0000259" key="14">
    <source>
        <dbReference type="PROSITE" id="PS51098"/>
    </source>
</evidence>
<feature type="transmembrane region" description="Helical" evidence="12">
    <location>
        <begin position="425"/>
        <end position="444"/>
    </location>
</feature>
<dbReference type="EMBL" id="CP102453">
    <property type="protein sequence ID" value="UUX33773.1"/>
    <property type="molecule type" value="Genomic_DNA"/>
</dbReference>
<evidence type="ECO:0000256" key="1">
    <source>
        <dbReference type="ARBA" id="ARBA00004651"/>
    </source>
</evidence>
<dbReference type="PANTHER" id="PTHR30175:SF1">
    <property type="entry name" value="PTS SYSTEM ARBUTIN-, CELLOBIOSE-, AND SALICIN-SPECIFIC EIIBC COMPONENT-RELATED"/>
    <property type="match status" value="1"/>
</dbReference>
<dbReference type="Pfam" id="PF00358">
    <property type="entry name" value="PTS_EIIA_1"/>
    <property type="match status" value="1"/>
</dbReference>
<dbReference type="PROSITE" id="PS00371">
    <property type="entry name" value="PTS_EIIA_TYPE_1_HIS"/>
    <property type="match status" value="1"/>
</dbReference>
<dbReference type="InterPro" id="IPR011055">
    <property type="entry name" value="Dup_hybrid_motif"/>
</dbReference>
<dbReference type="NCBIfam" id="TIGR00830">
    <property type="entry name" value="PTBA"/>
    <property type="match status" value="1"/>
</dbReference>
<dbReference type="InterPro" id="IPR011297">
    <property type="entry name" value="PTS_IIABC_b_glu"/>
</dbReference>
<dbReference type="Proteomes" id="UP001315967">
    <property type="component" value="Chromosome"/>
</dbReference>
<feature type="active site" description="Phosphocysteine intermediate; for EIIB activity" evidence="11">
    <location>
        <position position="28"/>
    </location>
</feature>
<feature type="transmembrane region" description="Helical" evidence="12">
    <location>
        <begin position="327"/>
        <end position="348"/>
    </location>
</feature>
<dbReference type="Pfam" id="PF00367">
    <property type="entry name" value="PTS_EIIB"/>
    <property type="match status" value="1"/>
</dbReference>
<dbReference type="EC" id="2.7.1.-" evidence="16"/>
<feature type="transmembrane region" description="Helical" evidence="12">
    <location>
        <begin position="360"/>
        <end position="379"/>
    </location>
</feature>
<dbReference type="InterPro" id="IPR003352">
    <property type="entry name" value="PTS_EIIC"/>
</dbReference>
<keyword evidence="7 12" id="KW-0812">Transmembrane</keyword>
<accession>A0ABY5P4U9</accession>
<dbReference type="InterPro" id="IPR018113">
    <property type="entry name" value="PTrfase_EIIB_Cys"/>
</dbReference>
<evidence type="ECO:0000256" key="2">
    <source>
        <dbReference type="ARBA" id="ARBA00022448"/>
    </source>
</evidence>
<dbReference type="PANTHER" id="PTHR30175">
    <property type="entry name" value="PHOSPHOTRANSFERASE SYSTEM TRANSPORT PROTEIN"/>
    <property type="match status" value="1"/>
</dbReference>
<feature type="transmembrane region" description="Helical" evidence="12">
    <location>
        <begin position="180"/>
        <end position="199"/>
    </location>
</feature>
<evidence type="ECO:0000256" key="12">
    <source>
        <dbReference type="SAM" id="Phobius"/>
    </source>
</evidence>
<dbReference type="PROSITE" id="PS51098">
    <property type="entry name" value="PTS_EIIB_TYPE_1"/>
    <property type="match status" value="1"/>
</dbReference>
<feature type="transmembrane region" description="Helical" evidence="12">
    <location>
        <begin position="386"/>
        <end position="405"/>
    </location>
</feature>
<evidence type="ECO:0000256" key="10">
    <source>
        <dbReference type="ARBA" id="ARBA00023136"/>
    </source>
</evidence>
<evidence type="ECO:0000256" key="9">
    <source>
        <dbReference type="ARBA" id="ARBA00022989"/>
    </source>
</evidence>
<evidence type="ECO:0000313" key="16">
    <source>
        <dbReference type="EMBL" id="UUX33773.1"/>
    </source>
</evidence>
<dbReference type="InterPro" id="IPR001996">
    <property type="entry name" value="PTS_IIB_1"/>
</dbReference>
<keyword evidence="9 12" id="KW-1133">Transmembrane helix</keyword>
<dbReference type="Pfam" id="PF02378">
    <property type="entry name" value="PTS_EIIC"/>
    <property type="match status" value="1"/>
</dbReference>
<dbReference type="CDD" id="cd00212">
    <property type="entry name" value="PTS_IIB_glc"/>
    <property type="match status" value="1"/>
</dbReference>
<dbReference type="InterPro" id="IPR001127">
    <property type="entry name" value="PTS_EIIA_1_perm"/>
</dbReference>
<gene>
    <name evidence="16" type="ORF">NRE15_12915</name>
</gene>
<dbReference type="InterPro" id="IPR013013">
    <property type="entry name" value="PTS_EIIC_1"/>
</dbReference>
<feature type="transmembrane region" description="Helical" evidence="12">
    <location>
        <begin position="147"/>
        <end position="168"/>
    </location>
</feature>
<dbReference type="GO" id="GO:0016740">
    <property type="term" value="F:transferase activity"/>
    <property type="evidence" value="ECO:0007669"/>
    <property type="project" value="UniProtKB-KW"/>
</dbReference>
<sequence length="615" mass="66568">MAKNYSELSQNILTNIGGKQNVKEIFHCVTRLRFYLHDEEKVDVDKLKDLDGVIGVRYSGDQLQIIIGEHVSDVYKEITNQIGDLAIKSGEVEVEEEKKKKFSLETLFETLAAIFLPVVPALAGSGMIKGLIIILTNFLNVDPNLGIMQLLTIASDAVFYFFPFLVAWSASNRFKTNTALALGLAGVLLHPIMTSGLAAGEVGFDVFGLTVPFVRYASSSIPIILTVLVLSYVYPFVDNLLPKALRMVFTAMIVLLIMVPITLIVVAPLANYLAQGLASLVKWLFDLSPIVAGFVVGGTRPLVVLSGMHLSLGAIMIENIATFGYDIILPVNTMGTMAMVGAALGTWYKSKDQNTKTISFSAFISAFIGITEPTIYGVLLKFKNALIATMIAGGIAGAYVAFFGATASAYVNSSIMSLPVFMGPGFLHFCIGMAMATAIAFILIQIMGLSEEKDLVEQDSEVNLDYTITSPLVGEVKELSQINDEVFAKGLMGKGIAIKPKSNLVIAPFDGEVVSVYPTKHAISLRSNTGIELIIHLGIDTANLKGEYFDVKVSEGQKIKRGDTIAVVDFESIEKRGYSIWSPIIVPNVSDFLDVIPSKINGSTKSSDNIIEVIK</sequence>
<dbReference type="InterPro" id="IPR036878">
    <property type="entry name" value="Glu_permease_IIB"/>
</dbReference>
<evidence type="ECO:0000256" key="5">
    <source>
        <dbReference type="ARBA" id="ARBA00022679"/>
    </source>
</evidence>
<keyword evidence="10 12" id="KW-0472">Membrane</keyword>
<evidence type="ECO:0000259" key="15">
    <source>
        <dbReference type="PROSITE" id="PS51103"/>
    </source>
</evidence>
<dbReference type="Gene3D" id="3.30.1360.60">
    <property type="entry name" value="Glucose permease domain IIB"/>
    <property type="match status" value="1"/>
</dbReference>
<evidence type="ECO:0000256" key="4">
    <source>
        <dbReference type="ARBA" id="ARBA00022597"/>
    </source>
</evidence>
<evidence type="ECO:0000256" key="8">
    <source>
        <dbReference type="ARBA" id="ARBA00022777"/>
    </source>
</evidence>
<evidence type="ECO:0000256" key="3">
    <source>
        <dbReference type="ARBA" id="ARBA00022475"/>
    </source>
</evidence>
<dbReference type="SUPFAM" id="SSF55604">
    <property type="entry name" value="Glucose permease domain IIB"/>
    <property type="match status" value="1"/>
</dbReference>
<protein>
    <submittedName>
        <fullName evidence="16">Beta-glucoside-specific PTS transporter subunit IIABC</fullName>
        <ecNumber evidence="16">2.7.1.-</ecNumber>
    </submittedName>
</protein>
<feature type="transmembrane region" description="Helical" evidence="12">
    <location>
        <begin position="249"/>
        <end position="270"/>
    </location>
</feature>
<dbReference type="SUPFAM" id="SSF51261">
    <property type="entry name" value="Duplicated hybrid motif"/>
    <property type="match status" value="1"/>
</dbReference>
<comment type="subcellular location">
    <subcellularLocation>
        <location evidence="1">Cell membrane</location>
        <topology evidence="1">Multi-pass membrane protein</topology>
    </subcellularLocation>
</comment>
<dbReference type="PROSITE" id="PS01035">
    <property type="entry name" value="PTS_EIIB_TYPE_1_CYS"/>
    <property type="match status" value="1"/>
</dbReference>
<dbReference type="Gene3D" id="2.70.70.10">
    <property type="entry name" value="Glucose Permease (Domain IIA)"/>
    <property type="match status" value="1"/>
</dbReference>